<keyword evidence="4 6" id="KW-1133">Transmembrane helix</keyword>
<comment type="subcellular location">
    <subcellularLocation>
        <location evidence="1">Membrane</location>
        <topology evidence="1">Multi-pass membrane protein</topology>
    </subcellularLocation>
</comment>
<sequence length="123" mass="13571">MLGNQFIKFVGVGGLSTFNHYVLMIALVELFSVDPVIASVFGFTVGAITSYILNYFFTFKCASSHRLAAIKFICVAVLGACGNTLIMHFLIEYAQLLYIFAQVIATGLVLVLNFFASKYWSFA</sequence>
<feature type="domain" description="GtrA/DPMS transmembrane" evidence="7">
    <location>
        <begin position="8"/>
        <end position="122"/>
    </location>
</feature>
<dbReference type="InterPro" id="IPR007267">
    <property type="entry name" value="GtrA_DPMS_TM"/>
</dbReference>
<keyword evidence="5 6" id="KW-0472">Membrane</keyword>
<dbReference type="Proteomes" id="UP000001947">
    <property type="component" value="Chromosome"/>
</dbReference>
<evidence type="ECO:0000256" key="2">
    <source>
        <dbReference type="ARBA" id="ARBA00009399"/>
    </source>
</evidence>
<dbReference type="GO" id="GO:0005886">
    <property type="term" value="C:plasma membrane"/>
    <property type="evidence" value="ECO:0007669"/>
    <property type="project" value="TreeGrafter"/>
</dbReference>
<feature type="transmembrane region" description="Helical" evidence="6">
    <location>
        <begin position="12"/>
        <end position="31"/>
    </location>
</feature>
<gene>
    <name evidence="8" type="ordered locus">Sde_0136</name>
</gene>
<evidence type="ECO:0000256" key="6">
    <source>
        <dbReference type="SAM" id="Phobius"/>
    </source>
</evidence>
<reference evidence="8 9" key="1">
    <citation type="journal article" date="2008" name="PLoS Genet.">
        <title>Complete genome sequence of the complex carbohydrate-degrading marine bacterium, Saccharophagus degradans strain 2-40 T.</title>
        <authorList>
            <person name="Weiner R.M."/>
            <person name="Taylor L.E.II."/>
            <person name="Henrissat B."/>
            <person name="Hauser L."/>
            <person name="Land M."/>
            <person name="Coutinho P.M."/>
            <person name="Rancurel C."/>
            <person name="Saunders E.H."/>
            <person name="Longmire A.G."/>
            <person name="Zhang H."/>
            <person name="Bayer E.A."/>
            <person name="Gilbert H.J."/>
            <person name="Larimer F."/>
            <person name="Zhulin I.B."/>
            <person name="Ekborg N.A."/>
            <person name="Lamed R."/>
            <person name="Richardson P.M."/>
            <person name="Borovok I."/>
            <person name="Hutcheson S."/>
        </authorList>
    </citation>
    <scope>NUCLEOTIDE SEQUENCE [LARGE SCALE GENOMIC DNA]</scope>
    <source>
        <strain evidence="9">2-40 / ATCC 43961 / DSM 17024</strain>
    </source>
</reference>
<keyword evidence="3 6" id="KW-0812">Transmembrane</keyword>
<feature type="transmembrane region" description="Helical" evidence="6">
    <location>
        <begin position="69"/>
        <end position="91"/>
    </location>
</feature>
<name>Q21PH9_SACD2</name>
<evidence type="ECO:0000259" key="7">
    <source>
        <dbReference type="Pfam" id="PF04138"/>
    </source>
</evidence>
<feature type="transmembrane region" description="Helical" evidence="6">
    <location>
        <begin position="37"/>
        <end position="57"/>
    </location>
</feature>
<dbReference type="STRING" id="203122.Sde_0136"/>
<accession>Q21PH9</accession>
<evidence type="ECO:0000256" key="3">
    <source>
        <dbReference type="ARBA" id="ARBA00022692"/>
    </source>
</evidence>
<comment type="similarity">
    <text evidence="2">Belongs to the GtrA family.</text>
</comment>
<proteinExistence type="inferred from homology"/>
<keyword evidence="9" id="KW-1185">Reference proteome</keyword>
<dbReference type="GeneID" id="98611846"/>
<organism evidence="8 9">
    <name type="scientific">Saccharophagus degradans (strain 2-40 / ATCC 43961 / DSM 17024)</name>
    <dbReference type="NCBI Taxonomy" id="203122"/>
    <lineage>
        <taxon>Bacteria</taxon>
        <taxon>Pseudomonadati</taxon>
        <taxon>Pseudomonadota</taxon>
        <taxon>Gammaproteobacteria</taxon>
        <taxon>Cellvibrionales</taxon>
        <taxon>Cellvibrionaceae</taxon>
        <taxon>Saccharophagus</taxon>
    </lineage>
</organism>
<dbReference type="EMBL" id="CP000282">
    <property type="protein sequence ID" value="ABD79400.1"/>
    <property type="molecule type" value="Genomic_DNA"/>
</dbReference>
<dbReference type="AlphaFoldDB" id="Q21PH9"/>
<evidence type="ECO:0000256" key="5">
    <source>
        <dbReference type="ARBA" id="ARBA00023136"/>
    </source>
</evidence>
<dbReference type="PANTHER" id="PTHR38459:SF1">
    <property type="entry name" value="PROPHAGE BACTOPRENOL-LINKED GLUCOSE TRANSLOCASE HOMOLOG"/>
    <property type="match status" value="1"/>
</dbReference>
<dbReference type="HOGENOM" id="CLU_083873_6_2_6"/>
<evidence type="ECO:0000313" key="9">
    <source>
        <dbReference type="Proteomes" id="UP000001947"/>
    </source>
</evidence>
<dbReference type="PANTHER" id="PTHR38459">
    <property type="entry name" value="PROPHAGE BACTOPRENOL-LINKED GLUCOSE TRANSLOCASE HOMOLOG"/>
    <property type="match status" value="1"/>
</dbReference>
<dbReference type="Pfam" id="PF04138">
    <property type="entry name" value="GtrA_DPMS_TM"/>
    <property type="match status" value="1"/>
</dbReference>
<dbReference type="GO" id="GO:0000271">
    <property type="term" value="P:polysaccharide biosynthetic process"/>
    <property type="evidence" value="ECO:0007669"/>
    <property type="project" value="InterPro"/>
</dbReference>
<dbReference type="KEGG" id="sde:Sde_0136"/>
<feature type="transmembrane region" description="Helical" evidence="6">
    <location>
        <begin position="97"/>
        <end position="116"/>
    </location>
</feature>
<dbReference type="OrthoDB" id="9811884at2"/>
<protein>
    <submittedName>
        <fullName evidence="8">GtrA-like protein</fullName>
    </submittedName>
</protein>
<evidence type="ECO:0000256" key="4">
    <source>
        <dbReference type="ARBA" id="ARBA00022989"/>
    </source>
</evidence>
<evidence type="ECO:0000256" key="1">
    <source>
        <dbReference type="ARBA" id="ARBA00004141"/>
    </source>
</evidence>
<dbReference type="InterPro" id="IPR051401">
    <property type="entry name" value="GtrA_CellWall_Glycosyl"/>
</dbReference>
<evidence type="ECO:0000313" key="8">
    <source>
        <dbReference type="EMBL" id="ABD79400.1"/>
    </source>
</evidence>
<dbReference type="RefSeq" id="WP_011466624.1">
    <property type="nucleotide sequence ID" value="NC_007912.1"/>
</dbReference>
<dbReference type="eggNOG" id="COG2246">
    <property type="taxonomic scope" value="Bacteria"/>
</dbReference>